<dbReference type="OrthoDB" id="1698302at2"/>
<dbReference type="EMBL" id="AZEG01000008">
    <property type="protein sequence ID" value="KRL37883.1"/>
    <property type="molecule type" value="Genomic_DNA"/>
</dbReference>
<reference evidence="2 3" key="1">
    <citation type="journal article" date="2015" name="Genome Announc.">
        <title>Expanding the biotechnology potential of lactobacilli through comparative genomics of 213 strains and associated genera.</title>
        <authorList>
            <person name="Sun Z."/>
            <person name="Harris H.M."/>
            <person name="McCann A."/>
            <person name="Guo C."/>
            <person name="Argimon S."/>
            <person name="Zhang W."/>
            <person name="Yang X."/>
            <person name="Jeffery I.B."/>
            <person name="Cooney J.C."/>
            <person name="Kagawa T.F."/>
            <person name="Liu W."/>
            <person name="Song Y."/>
            <person name="Salvetti E."/>
            <person name="Wrobel A."/>
            <person name="Rasinkangas P."/>
            <person name="Parkhill J."/>
            <person name="Rea M.C."/>
            <person name="O'Sullivan O."/>
            <person name="Ritari J."/>
            <person name="Douillard F.P."/>
            <person name="Paul Ross R."/>
            <person name="Yang R."/>
            <person name="Briner A.E."/>
            <person name="Felis G.E."/>
            <person name="de Vos W.M."/>
            <person name="Barrangou R."/>
            <person name="Klaenhammer T.R."/>
            <person name="Caufield P.W."/>
            <person name="Cui Y."/>
            <person name="Zhang H."/>
            <person name="O'Toole P.W."/>
        </authorList>
    </citation>
    <scope>NUCLEOTIDE SEQUENCE [LARGE SCALE GENOMIC DNA]</scope>
    <source>
        <strain evidence="2 3">DSM 19971</strain>
    </source>
</reference>
<protein>
    <submittedName>
        <fullName evidence="2">Conserved hypothetical membrane spanning protein</fullName>
    </submittedName>
</protein>
<evidence type="ECO:0000313" key="2">
    <source>
        <dbReference type="EMBL" id="KRL37883.1"/>
    </source>
</evidence>
<dbReference type="STRING" id="1423812.FD20_GL002421"/>
<gene>
    <name evidence="2" type="ORF">FD20_GL002421</name>
</gene>
<proteinExistence type="predicted"/>
<dbReference type="Pfam" id="PF11457">
    <property type="entry name" value="DUF3021"/>
    <property type="match status" value="1"/>
</dbReference>
<keyword evidence="1" id="KW-0812">Transmembrane</keyword>
<feature type="transmembrane region" description="Helical" evidence="1">
    <location>
        <begin position="51"/>
        <end position="75"/>
    </location>
</feature>
<comment type="caution">
    <text evidence="2">The sequence shown here is derived from an EMBL/GenBank/DDBJ whole genome shotgun (WGS) entry which is preliminary data.</text>
</comment>
<sequence length="152" mass="17510">MNRKMLKTAISGIPIGITIGLLISLFFSYAYGLENYFPSAPRFIESFERPLNALAISIILWALIGILFSVSSLIFEKENWSITRQTITHFLVTFGGFTPLAILSGWFPLQWGVFFFFTIIFIIIYIIMWLVSMISARRDIEKINRNLKKRSS</sequence>
<feature type="transmembrane region" description="Helical" evidence="1">
    <location>
        <begin position="12"/>
        <end position="31"/>
    </location>
</feature>
<evidence type="ECO:0000313" key="3">
    <source>
        <dbReference type="Proteomes" id="UP000051155"/>
    </source>
</evidence>
<keyword evidence="1" id="KW-0472">Membrane</keyword>
<dbReference type="AlphaFoldDB" id="A0A0R1Q9D6"/>
<dbReference type="Proteomes" id="UP000051155">
    <property type="component" value="Unassembled WGS sequence"/>
</dbReference>
<organism evidence="2 3">
    <name type="scientific">Liquorilactobacillus uvarum DSM 19971</name>
    <dbReference type="NCBI Taxonomy" id="1423812"/>
    <lineage>
        <taxon>Bacteria</taxon>
        <taxon>Bacillati</taxon>
        <taxon>Bacillota</taxon>
        <taxon>Bacilli</taxon>
        <taxon>Lactobacillales</taxon>
        <taxon>Lactobacillaceae</taxon>
        <taxon>Liquorilactobacillus</taxon>
    </lineage>
</organism>
<feature type="transmembrane region" description="Helical" evidence="1">
    <location>
        <begin position="87"/>
        <end position="107"/>
    </location>
</feature>
<name>A0A0R1Q9D6_9LACO</name>
<keyword evidence="3" id="KW-1185">Reference proteome</keyword>
<evidence type="ECO:0000256" key="1">
    <source>
        <dbReference type="SAM" id="Phobius"/>
    </source>
</evidence>
<dbReference type="RefSeq" id="WP_057736555.1">
    <property type="nucleotide sequence ID" value="NZ_AZEG01000008.1"/>
</dbReference>
<accession>A0A0R1Q9D6</accession>
<feature type="transmembrane region" description="Helical" evidence="1">
    <location>
        <begin position="113"/>
        <end position="136"/>
    </location>
</feature>
<dbReference type="InterPro" id="IPR021560">
    <property type="entry name" value="DUF3021"/>
</dbReference>
<dbReference type="PATRIC" id="fig|1423812.3.peg.2574"/>
<keyword evidence="1" id="KW-1133">Transmembrane helix</keyword>